<keyword evidence="3" id="KW-0808">Transferase</keyword>
<comment type="caution">
    <text evidence="3">The sequence shown here is derived from an EMBL/GenBank/DDBJ whole genome shotgun (WGS) entry which is preliminary data.</text>
</comment>
<feature type="domain" description="Reverse transcriptase/retrotransposon-derived protein RNase H-like" evidence="2">
    <location>
        <begin position="2"/>
        <end position="73"/>
    </location>
</feature>
<sequence>MKQCIAKFPLLTTPKPKEELIMYLCAAREAVSAVLIRDSQQMPIYFFIRALQALEVNYNSMEKLILALVHASRRGDGGDEWRPDDGGDECGGGFDGGSGGGRDVNAGGCSGNGYGGVGCGVIEEDKFGVGVGDDGHGGEGGGGSGRDGCGGVVSLGMKKVVRVASIGEMRRWMMMVAGNRWPEFGRIPDPTIVLGSRAEGSPFEPSLCDSTLESESPLYVGI</sequence>
<protein>
    <submittedName>
        <fullName evidence="3">Reverse transcriptase domain-containing protein</fullName>
    </submittedName>
</protein>
<dbReference type="InterPro" id="IPR041577">
    <property type="entry name" value="RT_RNaseH_2"/>
</dbReference>
<keyword evidence="3" id="KW-0548">Nucleotidyltransferase</keyword>
<dbReference type="InterPro" id="IPR043502">
    <property type="entry name" value="DNA/RNA_pol_sf"/>
</dbReference>
<proteinExistence type="predicted"/>
<dbReference type="EMBL" id="BKCJ010002961">
    <property type="protein sequence ID" value="GEU52067.1"/>
    <property type="molecule type" value="Genomic_DNA"/>
</dbReference>
<dbReference type="SUPFAM" id="SSF56672">
    <property type="entry name" value="DNA/RNA polymerases"/>
    <property type="match status" value="1"/>
</dbReference>
<reference evidence="3" key="1">
    <citation type="journal article" date="2019" name="Sci. Rep.">
        <title>Draft genome of Tanacetum cinerariifolium, the natural source of mosquito coil.</title>
        <authorList>
            <person name="Yamashiro T."/>
            <person name="Shiraishi A."/>
            <person name="Satake H."/>
            <person name="Nakayama K."/>
        </authorList>
    </citation>
    <scope>NUCLEOTIDE SEQUENCE</scope>
</reference>
<evidence type="ECO:0000256" key="1">
    <source>
        <dbReference type="SAM" id="MobiDB-lite"/>
    </source>
</evidence>
<organism evidence="3">
    <name type="scientific">Tanacetum cinerariifolium</name>
    <name type="common">Dalmatian daisy</name>
    <name type="synonym">Chrysanthemum cinerariifolium</name>
    <dbReference type="NCBI Taxonomy" id="118510"/>
    <lineage>
        <taxon>Eukaryota</taxon>
        <taxon>Viridiplantae</taxon>
        <taxon>Streptophyta</taxon>
        <taxon>Embryophyta</taxon>
        <taxon>Tracheophyta</taxon>
        <taxon>Spermatophyta</taxon>
        <taxon>Magnoliopsida</taxon>
        <taxon>eudicotyledons</taxon>
        <taxon>Gunneridae</taxon>
        <taxon>Pentapetalae</taxon>
        <taxon>asterids</taxon>
        <taxon>campanulids</taxon>
        <taxon>Asterales</taxon>
        <taxon>Asteraceae</taxon>
        <taxon>Asteroideae</taxon>
        <taxon>Anthemideae</taxon>
        <taxon>Anthemidinae</taxon>
        <taxon>Tanacetum</taxon>
    </lineage>
</organism>
<keyword evidence="3" id="KW-0695">RNA-directed DNA polymerase</keyword>
<feature type="region of interest" description="Disordered" evidence="1">
    <location>
        <begin position="74"/>
        <end position="96"/>
    </location>
</feature>
<gene>
    <name evidence="3" type="ORF">Tci_024045</name>
</gene>
<name>A0A6L2KTV5_TANCI</name>
<evidence type="ECO:0000259" key="2">
    <source>
        <dbReference type="Pfam" id="PF17919"/>
    </source>
</evidence>
<accession>A0A6L2KTV5</accession>
<feature type="compositionally biased region" description="Basic and acidic residues" evidence="1">
    <location>
        <begin position="74"/>
        <end position="85"/>
    </location>
</feature>
<evidence type="ECO:0000313" key="3">
    <source>
        <dbReference type="EMBL" id="GEU52067.1"/>
    </source>
</evidence>
<dbReference type="AlphaFoldDB" id="A0A6L2KTV5"/>
<dbReference type="GO" id="GO:0003964">
    <property type="term" value="F:RNA-directed DNA polymerase activity"/>
    <property type="evidence" value="ECO:0007669"/>
    <property type="project" value="UniProtKB-KW"/>
</dbReference>
<dbReference type="Pfam" id="PF17919">
    <property type="entry name" value="RT_RNaseH_2"/>
    <property type="match status" value="1"/>
</dbReference>